<proteinExistence type="evidence at transcript level"/>
<gene>
    <name evidence="1" type="primary">COA5</name>
</gene>
<sequence length="77" mass="8476">MIQKGERELPFSGSTNQIYKRTLVFPGSPALALDQSLWKRGWGPVILARPGLSALSLLTPVRITWMSSGLNPKRKGV</sequence>
<dbReference type="AlphaFoldDB" id="K7CLZ0"/>
<evidence type="ECO:0000313" key="1">
    <source>
        <dbReference type="EMBL" id="JAA33463.1"/>
    </source>
</evidence>
<reference evidence="1" key="1">
    <citation type="submission" date="2012-10" db="EMBL/GenBank/DDBJ databases">
        <title>De novo assembly of the reference chimpanzee transcriptome from NextGen mRNA sequences.</title>
        <authorList>
            <person name="Maudhoo M.D."/>
            <person name="Meehan D.T."/>
            <person name="Norgren R.B.Jr."/>
        </authorList>
    </citation>
    <scope>NUCLEOTIDE SEQUENCE</scope>
    <source>
        <tissue evidence="1">Skeletal muscle</tissue>
    </source>
</reference>
<organism evidence="1">
    <name type="scientific">Pan troglodytes</name>
    <name type="common">Chimpanzee</name>
    <dbReference type="NCBI Taxonomy" id="9598"/>
    <lineage>
        <taxon>Eukaryota</taxon>
        <taxon>Metazoa</taxon>
        <taxon>Chordata</taxon>
        <taxon>Craniata</taxon>
        <taxon>Vertebrata</taxon>
        <taxon>Euteleostomi</taxon>
        <taxon>Mammalia</taxon>
        <taxon>Eutheria</taxon>
        <taxon>Euarchontoglires</taxon>
        <taxon>Primates</taxon>
        <taxon>Haplorrhini</taxon>
        <taxon>Catarrhini</taxon>
        <taxon>Hominidae</taxon>
        <taxon>Pan</taxon>
    </lineage>
</organism>
<name>K7CLZ0_PANTR</name>
<dbReference type="EMBL" id="GABE01011276">
    <property type="protein sequence ID" value="JAA33463.1"/>
    <property type="molecule type" value="mRNA"/>
</dbReference>
<accession>K7CLZ0</accession>
<protein>
    <submittedName>
        <fullName evidence="1">Chromosome 2 open reading frame 64</fullName>
    </submittedName>
</protein>